<evidence type="ECO:0000256" key="10">
    <source>
        <dbReference type="RuleBase" id="RU363047"/>
    </source>
</evidence>
<dbReference type="RefSeq" id="XP_007519646.1">
    <property type="nucleotide sequence ID" value="XM_007519584.2"/>
</dbReference>
<evidence type="ECO:0000313" key="12">
    <source>
        <dbReference type="Proteomes" id="UP001652624"/>
    </source>
</evidence>
<keyword evidence="10" id="KW-0552">Olfaction</keyword>
<comment type="subcellular location">
    <subcellularLocation>
        <location evidence="10">Cell membrane</location>
        <topology evidence="10">Multi-pass membrane protein</topology>
    </subcellularLocation>
    <subcellularLocation>
        <location evidence="2">Membrane</location>
        <topology evidence="2">Multi-pass membrane protein</topology>
    </subcellularLocation>
</comment>
<feature type="transmembrane region" description="Helical" evidence="10">
    <location>
        <begin position="23"/>
        <end position="49"/>
    </location>
</feature>
<feature type="transmembrane region" description="Helical" evidence="10">
    <location>
        <begin position="195"/>
        <end position="223"/>
    </location>
</feature>
<evidence type="ECO:0000313" key="13">
    <source>
        <dbReference type="RefSeq" id="XP_007519646.1"/>
    </source>
</evidence>
<dbReference type="PRINTS" id="PR00245">
    <property type="entry name" value="OLFACTORYR"/>
</dbReference>
<sequence>MENTTEVTEFILLGLTSDPNLQIPLFLVFFLIYLITLTGNLGMTLLILLDSHLHTPMYFFLSNLSLVDFGYSSAVTPKVMAGLLTEDKIISFDACAIQMFFYGGFITAESYLLASMAYDRFVAVCRPLHYATTMTTGVCACLTIGCYLLGFLNASIHTGNIFSLSFCGPNVVDHFFCDTPPLLTLSCSDSHIAEMAIFLVVGFNVLFSIVVIFVSYLFVFVAILKMRSSEGRQKAFSTCASHLTAVSIFYGTVIFMYLQPSSSHSMDTDKMASVFYTMVIPMLNPLVYSLKNKEVKGAFKHLMGKMKTSIGFFL</sequence>
<keyword evidence="6 10" id="KW-0472">Membrane</keyword>
<comment type="similarity">
    <text evidence="9">Belongs to the G-protein coupled receptor 1 family.</text>
</comment>
<evidence type="ECO:0000256" key="1">
    <source>
        <dbReference type="ARBA" id="ARBA00003929"/>
    </source>
</evidence>
<dbReference type="SUPFAM" id="SSF81321">
    <property type="entry name" value="Family A G protein-coupled receptor-like"/>
    <property type="match status" value="1"/>
</dbReference>
<dbReference type="InterPro" id="IPR017452">
    <property type="entry name" value="GPCR_Rhodpsn_7TM"/>
</dbReference>
<dbReference type="PANTHER" id="PTHR48018">
    <property type="entry name" value="OLFACTORY RECEPTOR"/>
    <property type="match status" value="1"/>
</dbReference>
<evidence type="ECO:0000256" key="5">
    <source>
        <dbReference type="ARBA" id="ARBA00023040"/>
    </source>
</evidence>
<feature type="transmembrane region" description="Helical" evidence="10">
    <location>
        <begin position="130"/>
        <end position="152"/>
    </location>
</feature>
<evidence type="ECO:0000256" key="8">
    <source>
        <dbReference type="ARBA" id="ARBA00023224"/>
    </source>
</evidence>
<dbReference type="FunFam" id="1.20.1070.10:FF:000003">
    <property type="entry name" value="Olfactory receptor"/>
    <property type="match status" value="1"/>
</dbReference>
<reference evidence="13" key="1">
    <citation type="submission" date="2025-08" db="UniProtKB">
        <authorList>
            <consortium name="RefSeq"/>
        </authorList>
    </citation>
    <scope>IDENTIFICATION</scope>
</reference>
<dbReference type="GO" id="GO:0005886">
    <property type="term" value="C:plasma membrane"/>
    <property type="evidence" value="ECO:0007669"/>
    <property type="project" value="UniProtKB-SubCell"/>
</dbReference>
<keyword evidence="8 9" id="KW-0807">Transducer</keyword>
<evidence type="ECO:0000256" key="7">
    <source>
        <dbReference type="ARBA" id="ARBA00023170"/>
    </source>
</evidence>
<evidence type="ECO:0000256" key="6">
    <source>
        <dbReference type="ARBA" id="ARBA00023136"/>
    </source>
</evidence>
<protein>
    <recommendedName>
        <fullName evidence="10">Olfactory receptor</fullName>
    </recommendedName>
</protein>
<dbReference type="PROSITE" id="PS50262">
    <property type="entry name" value="G_PROTEIN_RECEP_F1_2"/>
    <property type="match status" value="1"/>
</dbReference>
<keyword evidence="12" id="KW-1185">Reference proteome</keyword>
<dbReference type="Gene3D" id="1.20.1070.10">
    <property type="entry name" value="Rhodopsin 7-helix transmembrane proteins"/>
    <property type="match status" value="1"/>
</dbReference>
<dbReference type="eggNOG" id="ENOG502SHXT">
    <property type="taxonomic scope" value="Eukaryota"/>
</dbReference>
<gene>
    <name evidence="13" type="primary">LOC103110412</name>
</gene>
<dbReference type="InterPro" id="IPR000276">
    <property type="entry name" value="GPCR_Rhodpsn"/>
</dbReference>
<feature type="transmembrane region" description="Helical" evidence="10">
    <location>
        <begin position="96"/>
        <end position="118"/>
    </location>
</feature>
<keyword evidence="4 10" id="KW-1133">Transmembrane helix</keyword>
<dbReference type="InParanoid" id="A0A1S2ZHY9"/>
<keyword evidence="5 9" id="KW-0297">G-protein coupled receptor</keyword>
<evidence type="ECO:0000256" key="9">
    <source>
        <dbReference type="RuleBase" id="RU000688"/>
    </source>
</evidence>
<dbReference type="STRING" id="9365.ENSEEUP00000005734"/>
<keyword evidence="10" id="KW-0716">Sensory transduction</keyword>
<dbReference type="GO" id="GO:0004984">
    <property type="term" value="F:olfactory receptor activity"/>
    <property type="evidence" value="ECO:0007669"/>
    <property type="project" value="InterPro"/>
</dbReference>
<evidence type="ECO:0000256" key="3">
    <source>
        <dbReference type="ARBA" id="ARBA00022692"/>
    </source>
</evidence>
<organism evidence="12 13">
    <name type="scientific">Erinaceus europaeus</name>
    <name type="common">Western European hedgehog</name>
    <dbReference type="NCBI Taxonomy" id="9365"/>
    <lineage>
        <taxon>Eukaryota</taxon>
        <taxon>Metazoa</taxon>
        <taxon>Chordata</taxon>
        <taxon>Craniata</taxon>
        <taxon>Vertebrata</taxon>
        <taxon>Euteleostomi</taxon>
        <taxon>Mammalia</taxon>
        <taxon>Eutheria</taxon>
        <taxon>Laurasiatheria</taxon>
        <taxon>Eulipotyphla</taxon>
        <taxon>Erinaceidae</taxon>
        <taxon>Erinaceinae</taxon>
        <taxon>Erinaceus</taxon>
    </lineage>
</organism>
<dbReference type="GO" id="GO:0004930">
    <property type="term" value="F:G protein-coupled receptor activity"/>
    <property type="evidence" value="ECO:0007669"/>
    <property type="project" value="UniProtKB-KW"/>
</dbReference>
<comment type="function">
    <text evidence="1">Putative odorant or sperm cell receptor.</text>
</comment>
<dbReference type="PRINTS" id="PR00237">
    <property type="entry name" value="GPCRRHODOPSN"/>
</dbReference>
<evidence type="ECO:0000256" key="4">
    <source>
        <dbReference type="ARBA" id="ARBA00022989"/>
    </source>
</evidence>
<feature type="transmembrane region" description="Helical" evidence="10">
    <location>
        <begin position="235"/>
        <end position="259"/>
    </location>
</feature>
<accession>A0A1S2ZHY9</accession>
<keyword evidence="7 9" id="KW-0675">Receptor</keyword>
<dbReference type="OrthoDB" id="9444602at2759"/>
<dbReference type="GeneID" id="103110412"/>
<keyword evidence="10" id="KW-1003">Cell membrane</keyword>
<dbReference type="InterPro" id="IPR000725">
    <property type="entry name" value="Olfact_rcpt"/>
</dbReference>
<dbReference type="Proteomes" id="UP001652624">
    <property type="component" value="Chromosome 17"/>
</dbReference>
<dbReference type="PROSITE" id="PS00237">
    <property type="entry name" value="G_PROTEIN_RECEP_F1_1"/>
    <property type="match status" value="1"/>
</dbReference>
<keyword evidence="3 9" id="KW-0812">Transmembrane</keyword>
<evidence type="ECO:0000256" key="2">
    <source>
        <dbReference type="ARBA" id="ARBA00004141"/>
    </source>
</evidence>
<name>A0A1S2ZHY9_ERIEU</name>
<dbReference type="AlphaFoldDB" id="A0A1S2ZHY9"/>
<dbReference type="CDD" id="cd15407">
    <property type="entry name" value="7tmA_OR5B-like"/>
    <property type="match status" value="1"/>
</dbReference>
<feature type="domain" description="G-protein coupled receptors family 1 profile" evidence="11">
    <location>
        <begin position="39"/>
        <end position="288"/>
    </location>
</feature>
<feature type="transmembrane region" description="Helical" evidence="10">
    <location>
        <begin position="271"/>
        <end position="290"/>
    </location>
</feature>
<evidence type="ECO:0000259" key="11">
    <source>
        <dbReference type="PROSITE" id="PS50262"/>
    </source>
</evidence>
<dbReference type="Pfam" id="PF13853">
    <property type="entry name" value="7tm_4"/>
    <property type="match status" value="1"/>
</dbReference>
<proteinExistence type="inferred from homology"/>